<dbReference type="InterPro" id="IPR013705">
    <property type="entry name" value="Sterol_MeTrfase_C"/>
</dbReference>
<dbReference type="InterPro" id="IPR050447">
    <property type="entry name" value="Erg6_SMT_methyltransf"/>
</dbReference>
<organism evidence="5 6">
    <name type="scientific">Bonamia ostreae</name>
    <dbReference type="NCBI Taxonomy" id="126728"/>
    <lineage>
        <taxon>Eukaryota</taxon>
        <taxon>Sar</taxon>
        <taxon>Rhizaria</taxon>
        <taxon>Endomyxa</taxon>
        <taxon>Ascetosporea</taxon>
        <taxon>Haplosporida</taxon>
        <taxon>Bonamia</taxon>
    </lineage>
</organism>
<dbReference type="SUPFAM" id="SSF53335">
    <property type="entry name" value="S-adenosyl-L-methionine-dependent methyltransferases"/>
    <property type="match status" value="1"/>
</dbReference>
<dbReference type="PANTHER" id="PTHR44068">
    <property type="entry name" value="ZGC:194242"/>
    <property type="match status" value="1"/>
</dbReference>
<reference evidence="5 6" key="1">
    <citation type="journal article" date="2024" name="BMC Biol.">
        <title>Comparative genomics of Ascetosporea gives new insight into the evolutionary basis for animal parasitism in Rhizaria.</title>
        <authorList>
            <person name="Hiltunen Thoren M."/>
            <person name="Onut-Brannstrom I."/>
            <person name="Alfjorden A."/>
            <person name="Peckova H."/>
            <person name="Swords F."/>
            <person name="Hooper C."/>
            <person name="Holzer A.S."/>
            <person name="Bass D."/>
            <person name="Burki F."/>
        </authorList>
    </citation>
    <scope>NUCLEOTIDE SEQUENCE [LARGE SCALE GENOMIC DNA]</scope>
    <source>
        <strain evidence="5">20-A016</strain>
    </source>
</reference>
<comment type="caution">
    <text evidence="5">The sequence shown here is derived from an EMBL/GenBank/DDBJ whole genome shotgun (WGS) entry which is preliminary data.</text>
</comment>
<evidence type="ECO:0000313" key="6">
    <source>
        <dbReference type="Proteomes" id="UP001439008"/>
    </source>
</evidence>
<keyword evidence="6" id="KW-1185">Reference proteome</keyword>
<evidence type="ECO:0000313" key="5">
    <source>
        <dbReference type="EMBL" id="MES1921732.1"/>
    </source>
</evidence>
<keyword evidence="3" id="KW-0949">S-adenosyl-L-methionine</keyword>
<keyword evidence="3" id="KW-0489">Methyltransferase</keyword>
<feature type="domain" description="SAM-dependent methyltransferase Erg6/SMT-type" evidence="4">
    <location>
        <begin position="1"/>
        <end position="157"/>
    </location>
</feature>
<name>A0ABV2APX6_9EUKA</name>
<evidence type="ECO:0000256" key="1">
    <source>
        <dbReference type="ARBA" id="ARBA00022679"/>
    </source>
</evidence>
<keyword evidence="1 3" id="KW-0808">Transferase</keyword>
<dbReference type="InterPro" id="IPR029063">
    <property type="entry name" value="SAM-dependent_MTases_sf"/>
</dbReference>
<sequence>MFRILKPGGKLGFYDWVMSEKYDPKSKSHNDLKLSIERGNGIANLISKNDVFELLKKSGFEIIEFEDLAEYKTRISKGNDVHWNQVFAPGFSWDRLSMTKAARWCINKILLFFEIINLAPKGTSQIHNTLSKGADALFEAGQTGIFTPMLFVIAKKPVVV</sequence>
<dbReference type="Gene3D" id="3.40.50.150">
    <property type="entry name" value="Vaccinia Virus protein VP39"/>
    <property type="match status" value="1"/>
</dbReference>
<dbReference type="Pfam" id="PF08498">
    <property type="entry name" value="Sterol_MT_C"/>
    <property type="match status" value="1"/>
</dbReference>
<accession>A0ABV2APX6</accession>
<proteinExistence type="inferred from homology"/>
<dbReference type="Proteomes" id="UP001439008">
    <property type="component" value="Unassembled WGS sequence"/>
</dbReference>
<dbReference type="EMBL" id="JBDODL010001689">
    <property type="protein sequence ID" value="MES1921732.1"/>
    <property type="molecule type" value="Genomic_DNA"/>
</dbReference>
<protein>
    <recommendedName>
        <fullName evidence="4">SAM-dependent methyltransferase Erg6/SMT-type domain-containing protein</fullName>
    </recommendedName>
</protein>
<evidence type="ECO:0000256" key="3">
    <source>
        <dbReference type="PROSITE-ProRule" id="PRU01022"/>
    </source>
</evidence>
<dbReference type="PANTHER" id="PTHR44068:SF1">
    <property type="entry name" value="HYPOTHETICAL LOC100005854"/>
    <property type="match status" value="1"/>
</dbReference>
<comment type="similarity">
    <text evidence="2 3">Belongs to the class I-like SAM-binding methyltransferase superfamily. Erg6/SMT family.</text>
</comment>
<dbReference type="PROSITE" id="PS51685">
    <property type="entry name" value="SAM_MT_ERG6_SMT"/>
    <property type="match status" value="1"/>
</dbReference>
<evidence type="ECO:0000256" key="2">
    <source>
        <dbReference type="ARBA" id="ARBA00038188"/>
    </source>
</evidence>
<dbReference type="InterPro" id="IPR030384">
    <property type="entry name" value="MeTrfase_SMT"/>
</dbReference>
<evidence type="ECO:0000259" key="4">
    <source>
        <dbReference type="PROSITE" id="PS51685"/>
    </source>
</evidence>
<gene>
    <name evidence="5" type="ORF">MHBO_003262</name>
</gene>